<name>A0A835UXN0_VANPL</name>
<gene>
    <name evidence="2" type="ORF">HPP92_015242</name>
</gene>
<dbReference type="Proteomes" id="UP000639772">
    <property type="component" value="Chromosome 7"/>
</dbReference>
<evidence type="ECO:0000256" key="1">
    <source>
        <dbReference type="SAM" id="MobiDB-lite"/>
    </source>
</evidence>
<dbReference type="AlphaFoldDB" id="A0A835UXN0"/>
<accession>A0A835UXN0</accession>
<sequence length="98" mass="10592">MVQPALPAEPLPLPQQSLRGYPARAPHPAVGGGGQSRNRLTGDPSVLFASAKPTTRNLFEFDLTRDSFPVNLSLLDLNHNVIIGWVDTCTVEPGYRLG</sequence>
<comment type="caution">
    <text evidence="2">The sequence shown here is derived from an EMBL/GenBank/DDBJ whole genome shotgun (WGS) entry which is preliminary data.</text>
</comment>
<protein>
    <submittedName>
        <fullName evidence="2">Uncharacterized protein</fullName>
    </submittedName>
</protein>
<feature type="region of interest" description="Disordered" evidence="1">
    <location>
        <begin position="1"/>
        <end position="43"/>
    </location>
</feature>
<dbReference type="EMBL" id="JADCNM010000007">
    <property type="protein sequence ID" value="KAG0475556.1"/>
    <property type="molecule type" value="Genomic_DNA"/>
</dbReference>
<evidence type="ECO:0000313" key="2">
    <source>
        <dbReference type="EMBL" id="KAG0475556.1"/>
    </source>
</evidence>
<evidence type="ECO:0000313" key="3">
    <source>
        <dbReference type="Proteomes" id="UP000639772"/>
    </source>
</evidence>
<reference evidence="2 3" key="1">
    <citation type="journal article" date="2020" name="Nat. Food">
        <title>A phased Vanilla planifolia genome enables genetic improvement of flavour and production.</title>
        <authorList>
            <person name="Hasing T."/>
            <person name="Tang H."/>
            <person name="Brym M."/>
            <person name="Khazi F."/>
            <person name="Huang T."/>
            <person name="Chambers A.H."/>
        </authorList>
    </citation>
    <scope>NUCLEOTIDE SEQUENCE [LARGE SCALE GENOMIC DNA]</scope>
    <source>
        <tissue evidence="2">Leaf</tissue>
    </source>
</reference>
<organism evidence="2 3">
    <name type="scientific">Vanilla planifolia</name>
    <name type="common">Vanilla</name>
    <dbReference type="NCBI Taxonomy" id="51239"/>
    <lineage>
        <taxon>Eukaryota</taxon>
        <taxon>Viridiplantae</taxon>
        <taxon>Streptophyta</taxon>
        <taxon>Embryophyta</taxon>
        <taxon>Tracheophyta</taxon>
        <taxon>Spermatophyta</taxon>
        <taxon>Magnoliopsida</taxon>
        <taxon>Liliopsida</taxon>
        <taxon>Asparagales</taxon>
        <taxon>Orchidaceae</taxon>
        <taxon>Vanilloideae</taxon>
        <taxon>Vanilleae</taxon>
        <taxon>Vanilla</taxon>
    </lineage>
</organism>
<proteinExistence type="predicted"/>